<evidence type="ECO:0000256" key="4">
    <source>
        <dbReference type="ARBA" id="ARBA00023163"/>
    </source>
</evidence>
<dbReference type="OrthoDB" id="10384465at2759"/>
<dbReference type="InterPro" id="IPR003340">
    <property type="entry name" value="B3_DNA-bd"/>
</dbReference>
<organism evidence="8 9">
    <name type="scientific">Actinidia chinensis var. chinensis</name>
    <name type="common">Chinese soft-hair kiwi</name>
    <dbReference type="NCBI Taxonomy" id="1590841"/>
    <lineage>
        <taxon>Eukaryota</taxon>
        <taxon>Viridiplantae</taxon>
        <taxon>Streptophyta</taxon>
        <taxon>Embryophyta</taxon>
        <taxon>Tracheophyta</taxon>
        <taxon>Spermatophyta</taxon>
        <taxon>Magnoliopsida</taxon>
        <taxon>eudicotyledons</taxon>
        <taxon>Gunneridae</taxon>
        <taxon>Pentapetalae</taxon>
        <taxon>asterids</taxon>
        <taxon>Ericales</taxon>
        <taxon>Actinidiaceae</taxon>
        <taxon>Actinidia</taxon>
    </lineage>
</organism>
<proteinExistence type="predicted"/>
<evidence type="ECO:0000256" key="5">
    <source>
        <dbReference type="ARBA" id="ARBA00023242"/>
    </source>
</evidence>
<dbReference type="Proteomes" id="UP000241394">
    <property type="component" value="Chromosome LG28"/>
</dbReference>
<dbReference type="EMBL" id="NKQK01000028">
    <property type="protein sequence ID" value="PSR86328.1"/>
    <property type="molecule type" value="Genomic_DNA"/>
</dbReference>
<dbReference type="PROSITE" id="PS50863">
    <property type="entry name" value="B3"/>
    <property type="match status" value="1"/>
</dbReference>
<dbReference type="GO" id="GO:0005634">
    <property type="term" value="C:nucleus"/>
    <property type="evidence" value="ECO:0007669"/>
    <property type="project" value="UniProtKB-SubCell"/>
</dbReference>
<dbReference type="PANTHER" id="PTHR31140">
    <property type="entry name" value="B3 DOMAIN-CONTAINING TRANSCRIPTION FACTOR ABI3"/>
    <property type="match status" value="1"/>
</dbReference>
<reference evidence="8 9" key="1">
    <citation type="submission" date="2017-07" db="EMBL/GenBank/DDBJ databases">
        <title>An improved, manually edited Actinidia chinensis var. chinensis (kiwifruit) genome highlights the challenges associated with draft genomes and gene prediction in plants.</title>
        <authorList>
            <person name="Pilkington S."/>
            <person name="Crowhurst R."/>
            <person name="Hilario E."/>
            <person name="Nardozza S."/>
            <person name="Fraser L."/>
            <person name="Peng Y."/>
            <person name="Gunaseelan K."/>
            <person name="Simpson R."/>
            <person name="Tahir J."/>
            <person name="Deroles S."/>
            <person name="Templeton K."/>
            <person name="Luo Z."/>
            <person name="Davy M."/>
            <person name="Cheng C."/>
            <person name="Mcneilage M."/>
            <person name="Scaglione D."/>
            <person name="Liu Y."/>
            <person name="Zhang Q."/>
            <person name="Datson P."/>
            <person name="De Silva N."/>
            <person name="Gardiner S."/>
            <person name="Bassett H."/>
            <person name="Chagne D."/>
            <person name="Mccallum J."/>
            <person name="Dzierzon H."/>
            <person name="Deng C."/>
            <person name="Wang Y.-Y."/>
            <person name="Barron N."/>
            <person name="Manako K."/>
            <person name="Bowen J."/>
            <person name="Foster T."/>
            <person name="Erridge Z."/>
            <person name="Tiffin H."/>
            <person name="Waite C."/>
            <person name="Davies K."/>
            <person name="Grierson E."/>
            <person name="Laing W."/>
            <person name="Kirk R."/>
            <person name="Chen X."/>
            <person name="Wood M."/>
            <person name="Montefiori M."/>
            <person name="Brummell D."/>
            <person name="Schwinn K."/>
            <person name="Catanach A."/>
            <person name="Fullerton C."/>
            <person name="Li D."/>
            <person name="Meiyalaghan S."/>
            <person name="Nieuwenhuizen N."/>
            <person name="Read N."/>
            <person name="Prakash R."/>
            <person name="Hunter D."/>
            <person name="Zhang H."/>
            <person name="Mckenzie M."/>
            <person name="Knabel M."/>
            <person name="Harris A."/>
            <person name="Allan A."/>
            <person name="Chen A."/>
            <person name="Janssen B."/>
            <person name="Plunkett B."/>
            <person name="Dwamena C."/>
            <person name="Voogd C."/>
            <person name="Leif D."/>
            <person name="Lafferty D."/>
            <person name="Souleyre E."/>
            <person name="Varkonyi-Gasic E."/>
            <person name="Gambi F."/>
            <person name="Hanley J."/>
            <person name="Yao J.-L."/>
            <person name="Cheung J."/>
            <person name="David K."/>
            <person name="Warren B."/>
            <person name="Marsh K."/>
            <person name="Snowden K."/>
            <person name="Lin-Wang K."/>
            <person name="Brian L."/>
            <person name="Martinez-Sanchez M."/>
            <person name="Wang M."/>
            <person name="Ileperuma N."/>
            <person name="Macnee N."/>
            <person name="Campin R."/>
            <person name="Mcatee P."/>
            <person name="Drummond R."/>
            <person name="Espley R."/>
            <person name="Ireland H."/>
            <person name="Wu R."/>
            <person name="Atkinson R."/>
            <person name="Karunairetnam S."/>
            <person name="Bulley S."/>
            <person name="Chunkath S."/>
            <person name="Hanley Z."/>
            <person name="Storey R."/>
            <person name="Thrimawithana A."/>
            <person name="Thomson S."/>
            <person name="David C."/>
            <person name="Testolin R."/>
        </authorList>
    </citation>
    <scope>NUCLEOTIDE SEQUENCE [LARGE SCALE GENOMIC DNA]</scope>
    <source>
        <strain evidence="9">cv. Red5</strain>
        <tissue evidence="8">Young leaf</tissue>
    </source>
</reference>
<dbReference type="GO" id="GO:0003700">
    <property type="term" value="F:DNA-binding transcription factor activity"/>
    <property type="evidence" value="ECO:0007669"/>
    <property type="project" value="InterPro"/>
</dbReference>
<evidence type="ECO:0000313" key="8">
    <source>
        <dbReference type="EMBL" id="PSR86328.1"/>
    </source>
</evidence>
<keyword evidence="3" id="KW-0238">DNA-binding</keyword>
<keyword evidence="4" id="KW-0804">Transcription</keyword>
<dbReference type="Gene3D" id="2.40.330.10">
    <property type="entry name" value="DNA-binding pseudobarrel domain"/>
    <property type="match status" value="2"/>
</dbReference>
<evidence type="ECO:0000256" key="1">
    <source>
        <dbReference type="ARBA" id="ARBA00004123"/>
    </source>
</evidence>
<comment type="caution">
    <text evidence="8">The sequence shown here is derived from an EMBL/GenBank/DDBJ whole genome shotgun (WGS) entry which is preliminary data.</text>
</comment>
<keyword evidence="2" id="KW-0805">Transcription regulation</keyword>
<feature type="region of interest" description="Disordered" evidence="6">
    <location>
        <begin position="81"/>
        <end position="111"/>
    </location>
</feature>
<keyword evidence="5" id="KW-0539">Nucleus</keyword>
<evidence type="ECO:0000256" key="2">
    <source>
        <dbReference type="ARBA" id="ARBA00023015"/>
    </source>
</evidence>
<dbReference type="SUPFAM" id="SSF101936">
    <property type="entry name" value="DNA-binding pseudobarrel domain"/>
    <property type="match status" value="2"/>
</dbReference>
<dbReference type="PANTHER" id="PTHR31140:SF139">
    <property type="entry name" value="B3 DOMAIN-CONTAINING PROTEIN OS02G0455900-RELATED"/>
    <property type="match status" value="1"/>
</dbReference>
<sequence length="394" mass="44832">MSENRDKGKGAEDKEGKRLEDMKVQQEAEMEKAKDASKGGISSSSTPLKETATDTKSGISIKGIPSSIMEKMIEKMLGKPTGEITKSEPGESSWSRRPGKEILQETDPINKRDSGSRRKIFLFEKHLTASDVEHGVLTIPVELALDRFPPLPETRLDTFETKIEVTDAQGHSSIMGIVYDHANSLFLIDSGWRGLAEHHGLRAMDRVRFYIPIPCLKENDYLIEYVRTDEFREGNLLFEKELTCDEANYSKWLTFPPHLEGRFPFPGYRIYHVERLCFTDAVNKDWWFTLQFQNGTYCVMSGWEGFRNEYKLEEGDVIKFYKAVWPRSSQHFLIQHVTRDEAAGTGMKNDGCIPTISGMKKHGRGGGRGQNGKKFGVGDCCLAWQERNLTKMNR</sequence>
<gene>
    <name evidence="8" type="ORF">CEY00_Acc31951</name>
</gene>
<feature type="domain" description="TF-B3" evidence="7">
    <location>
        <begin position="238"/>
        <end position="340"/>
    </location>
</feature>
<evidence type="ECO:0000259" key="7">
    <source>
        <dbReference type="PROSITE" id="PS50863"/>
    </source>
</evidence>
<comment type="subcellular location">
    <subcellularLocation>
        <location evidence="1">Nucleus</location>
    </subcellularLocation>
</comment>
<dbReference type="Gramene" id="PSR86328">
    <property type="protein sequence ID" value="PSR86328"/>
    <property type="gene ID" value="CEY00_Acc31951"/>
</dbReference>
<dbReference type="GO" id="GO:0003677">
    <property type="term" value="F:DNA binding"/>
    <property type="evidence" value="ECO:0007669"/>
    <property type="project" value="UniProtKB-KW"/>
</dbReference>
<evidence type="ECO:0000313" key="9">
    <source>
        <dbReference type="Proteomes" id="UP000241394"/>
    </source>
</evidence>
<feature type="region of interest" description="Disordered" evidence="6">
    <location>
        <begin position="1"/>
        <end position="60"/>
    </location>
</feature>
<name>A0A2R6P6R9_ACTCC</name>
<reference evidence="9" key="2">
    <citation type="journal article" date="2018" name="BMC Genomics">
        <title>A manually annotated Actinidia chinensis var. chinensis (kiwifruit) genome highlights the challenges associated with draft genomes and gene prediction in plants.</title>
        <authorList>
            <person name="Pilkington S.M."/>
            <person name="Crowhurst R."/>
            <person name="Hilario E."/>
            <person name="Nardozza S."/>
            <person name="Fraser L."/>
            <person name="Peng Y."/>
            <person name="Gunaseelan K."/>
            <person name="Simpson R."/>
            <person name="Tahir J."/>
            <person name="Deroles S.C."/>
            <person name="Templeton K."/>
            <person name="Luo Z."/>
            <person name="Davy M."/>
            <person name="Cheng C."/>
            <person name="McNeilage M."/>
            <person name="Scaglione D."/>
            <person name="Liu Y."/>
            <person name="Zhang Q."/>
            <person name="Datson P."/>
            <person name="De Silva N."/>
            <person name="Gardiner S.E."/>
            <person name="Bassett H."/>
            <person name="Chagne D."/>
            <person name="McCallum J."/>
            <person name="Dzierzon H."/>
            <person name="Deng C."/>
            <person name="Wang Y.Y."/>
            <person name="Barron L."/>
            <person name="Manako K."/>
            <person name="Bowen J."/>
            <person name="Foster T.M."/>
            <person name="Erridge Z.A."/>
            <person name="Tiffin H."/>
            <person name="Waite C.N."/>
            <person name="Davies K.M."/>
            <person name="Grierson E.P."/>
            <person name="Laing W.A."/>
            <person name="Kirk R."/>
            <person name="Chen X."/>
            <person name="Wood M."/>
            <person name="Montefiori M."/>
            <person name="Brummell D.A."/>
            <person name="Schwinn K.E."/>
            <person name="Catanach A."/>
            <person name="Fullerton C."/>
            <person name="Li D."/>
            <person name="Meiyalaghan S."/>
            <person name="Nieuwenhuizen N."/>
            <person name="Read N."/>
            <person name="Prakash R."/>
            <person name="Hunter D."/>
            <person name="Zhang H."/>
            <person name="McKenzie M."/>
            <person name="Knabel M."/>
            <person name="Harris A."/>
            <person name="Allan A.C."/>
            <person name="Gleave A."/>
            <person name="Chen A."/>
            <person name="Janssen B.J."/>
            <person name="Plunkett B."/>
            <person name="Ampomah-Dwamena C."/>
            <person name="Voogd C."/>
            <person name="Leif D."/>
            <person name="Lafferty D."/>
            <person name="Souleyre E.J.F."/>
            <person name="Varkonyi-Gasic E."/>
            <person name="Gambi F."/>
            <person name="Hanley J."/>
            <person name="Yao J.L."/>
            <person name="Cheung J."/>
            <person name="David K.M."/>
            <person name="Warren B."/>
            <person name="Marsh K."/>
            <person name="Snowden K.C."/>
            <person name="Lin-Wang K."/>
            <person name="Brian L."/>
            <person name="Martinez-Sanchez M."/>
            <person name="Wang M."/>
            <person name="Ileperuma N."/>
            <person name="Macnee N."/>
            <person name="Campin R."/>
            <person name="McAtee P."/>
            <person name="Drummond R.S.M."/>
            <person name="Espley R.V."/>
            <person name="Ireland H.S."/>
            <person name="Wu R."/>
            <person name="Atkinson R.G."/>
            <person name="Karunairetnam S."/>
            <person name="Bulley S."/>
            <person name="Chunkath S."/>
            <person name="Hanley Z."/>
            <person name="Storey R."/>
            <person name="Thrimawithana A.H."/>
            <person name="Thomson S."/>
            <person name="David C."/>
            <person name="Testolin R."/>
            <person name="Huang H."/>
            <person name="Hellens R.P."/>
            <person name="Schaffer R.J."/>
        </authorList>
    </citation>
    <scope>NUCLEOTIDE SEQUENCE [LARGE SCALE GENOMIC DNA]</scope>
    <source>
        <strain evidence="9">cv. Red5</strain>
    </source>
</reference>
<accession>A0A2R6P6R9</accession>
<feature type="compositionally biased region" description="Basic and acidic residues" evidence="6">
    <location>
        <begin position="98"/>
        <end position="111"/>
    </location>
</feature>
<evidence type="ECO:0000256" key="6">
    <source>
        <dbReference type="SAM" id="MobiDB-lite"/>
    </source>
</evidence>
<protein>
    <submittedName>
        <fullName evidence="8">B3 domain-containing protein</fullName>
    </submittedName>
</protein>
<dbReference type="InterPro" id="IPR015300">
    <property type="entry name" value="DNA-bd_pseudobarrel_sf"/>
</dbReference>
<dbReference type="CDD" id="cd10017">
    <property type="entry name" value="B3_DNA"/>
    <property type="match status" value="2"/>
</dbReference>
<feature type="compositionally biased region" description="Basic and acidic residues" evidence="6">
    <location>
        <begin position="1"/>
        <end position="37"/>
    </location>
</feature>
<dbReference type="AlphaFoldDB" id="A0A2R6P6R9"/>
<evidence type="ECO:0000256" key="3">
    <source>
        <dbReference type="ARBA" id="ARBA00023125"/>
    </source>
</evidence>
<dbReference type="InParanoid" id="A0A2R6P6R9"/>
<keyword evidence="9" id="KW-1185">Reference proteome</keyword>
<dbReference type="InterPro" id="IPR044800">
    <property type="entry name" value="LEC2-like"/>
</dbReference>